<proteinExistence type="predicted"/>
<evidence type="ECO:0000313" key="3">
    <source>
        <dbReference type="Proteomes" id="UP000664940"/>
    </source>
</evidence>
<evidence type="ECO:0000256" key="1">
    <source>
        <dbReference type="SAM" id="MobiDB-lite"/>
    </source>
</evidence>
<organism evidence="2 3">
    <name type="scientific">Phyllostomus discolor</name>
    <name type="common">pale spear-nosed bat</name>
    <dbReference type="NCBI Taxonomy" id="89673"/>
    <lineage>
        <taxon>Eukaryota</taxon>
        <taxon>Metazoa</taxon>
        <taxon>Chordata</taxon>
        <taxon>Craniata</taxon>
        <taxon>Vertebrata</taxon>
        <taxon>Euteleostomi</taxon>
        <taxon>Mammalia</taxon>
        <taxon>Eutheria</taxon>
        <taxon>Laurasiatheria</taxon>
        <taxon>Chiroptera</taxon>
        <taxon>Yangochiroptera</taxon>
        <taxon>Phyllostomidae</taxon>
        <taxon>Phyllostominae</taxon>
        <taxon>Phyllostomus</taxon>
    </lineage>
</organism>
<reference evidence="2 3" key="1">
    <citation type="journal article" date="2020" name="Nature">
        <title>Six reference-quality genomes reveal evolution of bat adaptations.</title>
        <authorList>
            <person name="Jebb D."/>
            <person name="Huang Z."/>
            <person name="Pippel M."/>
            <person name="Hughes G.M."/>
            <person name="Lavrichenko K."/>
            <person name="Devanna P."/>
            <person name="Winkler S."/>
            <person name="Jermiin L.S."/>
            <person name="Skirmuntt E.C."/>
            <person name="Katzourakis A."/>
            <person name="Burkitt-Gray L."/>
            <person name="Ray D.A."/>
            <person name="Sullivan K.A.M."/>
            <person name="Roscito J.G."/>
            <person name="Kirilenko B.M."/>
            <person name="Davalos L.M."/>
            <person name="Corthals A.P."/>
            <person name="Power M.L."/>
            <person name="Jones G."/>
            <person name="Ransome R.D."/>
            <person name="Dechmann D.K.N."/>
            <person name="Locatelli A.G."/>
            <person name="Puechmaille S.J."/>
            <person name="Fedrigo O."/>
            <person name="Jarvis E.D."/>
            <person name="Hiller M."/>
            <person name="Vernes S.C."/>
            <person name="Myers E.W."/>
            <person name="Teeling E.C."/>
        </authorList>
    </citation>
    <scope>NUCLEOTIDE SEQUENCE [LARGE SCALE GENOMIC DNA]</scope>
    <source>
        <strain evidence="2">Bat1K_MPI-CBG_1</strain>
    </source>
</reference>
<sequence>MFHFFRKPPEAKAPSAPEKEADGFVLLGDTANEQRAAARGETSEVEGNQPYLFCARHHSQGWRQSTIINRTDVAHAFPKLSVCGGQRRPQDPCTVCPRQCRGMSGPSSAKCRNLPFLKYISIPYSWLLRQQSGCTNLKVSTVNLLCRN</sequence>
<evidence type="ECO:0000313" key="2">
    <source>
        <dbReference type="EMBL" id="KAF6087108.1"/>
    </source>
</evidence>
<name>A0A833YYZ8_9CHIR</name>
<dbReference type="PANTHER" id="PTHR36291">
    <property type="entry name" value="UBAP1-MVB12-ASSOCIATED (UMA)-DOMAIN CONTAINING PROTEIN 1"/>
    <property type="match status" value="1"/>
</dbReference>
<feature type="region of interest" description="Disordered" evidence="1">
    <location>
        <begin position="1"/>
        <end position="21"/>
    </location>
</feature>
<comment type="caution">
    <text evidence="2">The sequence shown here is derived from an EMBL/GenBank/DDBJ whole genome shotgun (WGS) entry which is preliminary data.</text>
</comment>
<accession>A0A833YYZ8</accession>
<dbReference type="InterPro" id="IPR053292">
    <property type="entry name" value="UBAP1-MVB12_assoc_domain"/>
</dbReference>
<dbReference type="PANTHER" id="PTHR36291:SF1">
    <property type="entry name" value="UBAP1-MVB12-ASSOCIATED (UMA)-DOMAIN CONTAINING PROTEIN 1"/>
    <property type="match status" value="1"/>
</dbReference>
<protein>
    <submittedName>
        <fullName evidence="2">UBAP1-MVB12-associated (UMA) domain containing 1</fullName>
    </submittedName>
</protein>
<gene>
    <name evidence="2" type="ORF">HJG60_019962</name>
</gene>
<dbReference type="EMBL" id="JABVXQ010000011">
    <property type="protein sequence ID" value="KAF6087108.1"/>
    <property type="molecule type" value="Genomic_DNA"/>
</dbReference>
<dbReference type="AlphaFoldDB" id="A0A833YYZ8"/>
<dbReference type="Proteomes" id="UP000664940">
    <property type="component" value="Unassembled WGS sequence"/>
</dbReference>